<feature type="compositionally biased region" description="Acidic residues" evidence="6">
    <location>
        <begin position="178"/>
        <end position="188"/>
    </location>
</feature>
<feature type="compositionally biased region" description="Polar residues" evidence="6">
    <location>
        <begin position="131"/>
        <end position="140"/>
    </location>
</feature>
<feature type="region of interest" description="Disordered" evidence="6">
    <location>
        <begin position="1794"/>
        <end position="1877"/>
    </location>
</feature>
<evidence type="ECO:0000313" key="9">
    <source>
        <dbReference type="EMBL" id="KAL3111783.1"/>
    </source>
</evidence>
<feature type="compositionally biased region" description="Basic and acidic residues" evidence="6">
    <location>
        <begin position="1809"/>
        <end position="1842"/>
    </location>
</feature>
<keyword evidence="3" id="KW-0963">Cytoplasm</keyword>
<comment type="similarity">
    <text evidence="2">Belongs to the Stoned B family.</text>
</comment>
<feature type="coiled-coil region" evidence="5">
    <location>
        <begin position="1210"/>
        <end position="1237"/>
    </location>
</feature>
<evidence type="ECO:0000256" key="3">
    <source>
        <dbReference type="ARBA" id="ARBA00022490"/>
    </source>
</evidence>
<feature type="region of interest" description="Disordered" evidence="6">
    <location>
        <begin position="304"/>
        <end position="341"/>
    </location>
</feature>
<keyword evidence="4" id="KW-0254">Endocytosis</keyword>
<evidence type="ECO:0000256" key="6">
    <source>
        <dbReference type="SAM" id="MobiDB-lite"/>
    </source>
</evidence>
<dbReference type="GO" id="GO:0006897">
    <property type="term" value="P:endocytosis"/>
    <property type="evidence" value="ECO:0007669"/>
    <property type="project" value="UniProtKB-KW"/>
</dbReference>
<protein>
    <submittedName>
        <fullName evidence="9">Uncharacterized protein</fullName>
    </submittedName>
</protein>
<feature type="compositionally biased region" description="Acidic residues" evidence="6">
    <location>
        <begin position="83"/>
        <end position="96"/>
    </location>
</feature>
<evidence type="ECO:0000256" key="2">
    <source>
        <dbReference type="ARBA" id="ARBA00005579"/>
    </source>
</evidence>
<feature type="compositionally biased region" description="Basic and acidic residues" evidence="6">
    <location>
        <begin position="849"/>
        <end position="859"/>
    </location>
</feature>
<feature type="region of interest" description="Disordered" evidence="6">
    <location>
        <begin position="735"/>
        <end position="939"/>
    </location>
</feature>
<dbReference type="Gene3D" id="2.60.40.1170">
    <property type="entry name" value="Mu homology domain, subdomain B"/>
    <property type="match status" value="1"/>
</dbReference>
<feature type="compositionally biased region" description="Basic and acidic residues" evidence="6">
    <location>
        <begin position="544"/>
        <end position="553"/>
    </location>
</feature>
<feature type="compositionally biased region" description="Basic and acidic residues" evidence="6">
    <location>
        <begin position="433"/>
        <end position="452"/>
    </location>
</feature>
<feature type="compositionally biased region" description="Basic and acidic residues" evidence="6">
    <location>
        <begin position="1097"/>
        <end position="1114"/>
    </location>
</feature>
<dbReference type="Pfam" id="PF00928">
    <property type="entry name" value="Adap_comp_sub"/>
    <property type="match status" value="1"/>
</dbReference>
<dbReference type="PROSITE" id="PS51070">
    <property type="entry name" value="SHD"/>
    <property type="match status" value="1"/>
</dbReference>
<dbReference type="PROSITE" id="PS51072">
    <property type="entry name" value="MHD"/>
    <property type="match status" value="1"/>
</dbReference>
<feature type="compositionally biased region" description="Polar residues" evidence="6">
    <location>
        <begin position="615"/>
        <end position="641"/>
    </location>
</feature>
<dbReference type="Proteomes" id="UP001620626">
    <property type="component" value="Unassembled WGS sequence"/>
</dbReference>
<feature type="region of interest" description="Disordered" evidence="6">
    <location>
        <begin position="1148"/>
        <end position="1200"/>
    </location>
</feature>
<evidence type="ECO:0000259" key="8">
    <source>
        <dbReference type="PROSITE" id="PS51072"/>
    </source>
</evidence>
<keyword evidence="10" id="KW-1185">Reference proteome</keyword>
<feature type="region of interest" description="Disordered" evidence="6">
    <location>
        <begin position="1239"/>
        <end position="1287"/>
    </location>
</feature>
<feature type="region of interest" description="Disordered" evidence="6">
    <location>
        <begin position="51"/>
        <end position="147"/>
    </location>
</feature>
<evidence type="ECO:0000256" key="4">
    <source>
        <dbReference type="ARBA" id="ARBA00022583"/>
    </source>
</evidence>
<feature type="compositionally biased region" description="Basic and acidic residues" evidence="6">
    <location>
        <begin position="1039"/>
        <end position="1054"/>
    </location>
</feature>
<feature type="compositionally biased region" description="Low complexity" evidence="6">
    <location>
        <begin position="480"/>
        <end position="497"/>
    </location>
</feature>
<reference evidence="9 10" key="1">
    <citation type="submission" date="2024-10" db="EMBL/GenBank/DDBJ databases">
        <authorList>
            <person name="Kim D."/>
        </authorList>
    </citation>
    <scope>NUCLEOTIDE SEQUENCE [LARGE SCALE GENOMIC DNA]</scope>
    <source>
        <strain evidence="9">BH-2024</strain>
    </source>
</reference>
<evidence type="ECO:0000256" key="1">
    <source>
        <dbReference type="ARBA" id="ARBA00004496"/>
    </source>
</evidence>
<dbReference type="InterPro" id="IPR028565">
    <property type="entry name" value="MHD"/>
</dbReference>
<sequence>MERKAAKHFDIHAGRNAFRQMSEKARQMSKDLDEMDLDELRRQQFAIRSFTESVDDEETEWPLPPTKLMMMRGEEAQLGWDGREEEEEEEEEEEKEENGWRRRRRPSAAHSDECGTMRESSTADTIVEVLNPNSASTSKWAPQMDPSMGETQKYVMRVPGPELVDQEFELHKSLMENSAEEEIGEEEEDRPKQGQQNAKHKKTERATERQKEQMHRPRPAAAADALPVDGHAPSCSFSVPMPSPSSSASVHFAPRPRPTTPTGLSFLRIESFSSPERSSSSVAVSSRMSSDSFMPKMHVVIPMGRGRGAKLKEAQRRYSTGQRDICNWNAPRGGTAAQTRNRCGSTAAWTHGADIIESNPKYAGKAPPKPVEHRRSSREWQSFESRDEEAAENGKEKNDGEFIKALEEVRHLIEKVGQKLYQKEEEQEQGIDGQHEQTDKIDSDEQNKDSPKLSRLSSDRFASAAFPPLNSLPPPSDTLSDAPMASSADAEAATAHDGQMEQMARAPIRAAPPPPPTAPTTNANQKKDTNVEQQNLEEIGNDWQRNETEERRRMANGTDECPTDPTPAENSFRTEDENGTGKNPFGTTEEQINQQYYTEQQQQYGECSAGAYAYDQQQPNESDQQPYSSAFAQTDYSSTPYESEYDNSAVAPDYAGYGMPAGDVPQQLQDNGQYYTQTTKEYGQEQYYEYGAVAQTQLYSETNYGDYNASAQTSYTQQQDFVQYDASVPAKSFDQTDFSKYGTPIPTEQPYSDATTDFSQYGAPPAPNPFVSPAADQTEGDEPPPLDTSVYGVPPSRPSVPSFLAQPAFPAQRARTPDPFSWEAQESAYEEHGTAVVPKRPTTSPWITEGKETAEKGDEGAEGAVQKGEQAGPPPPRPPNAPPPPCRPAAPSPARPPAPPSPARPPAPPSPRPARKAEQRREQQQEAEEAEEDAWKRFQKMTERVGAAMKSTEQRLGQLESEPAVPDDVLVQEYLSHTGGGTQLTATQRQQIAEQEAERKRMKQEKKRKKLEKGIGQLGAAIGERMGALKRAPSPPADPKTEIDLEKASADLARKIAAQHGFELESGEGEEKQKEAMGEEKRERDETEEKGDEPAEEEKRQAEERTEKKAEETKGGAAEEFEADFSKLDAENPAKRWAAAFEQATLMPPSDSEVNLAHKMNSDGPDDPFDTSAALEGTKRGTGGDPFAPMPTLESSPSFDPFEVIPVEELIAKAREKAELERAKREAEHEGEFVAENRIARPNDRLSASHLSSPTPEGGSPVSSVARPVGFDDDFKGPQTADDESPLFDADDSLPLPEFPLPFTGDGWELFLRYPPKKKLMTDRFWKPIFVRMSGNMLSMFTNREETRPAQEILIQANYSLSDIVLQPYDVFTKIHTVKLQHILYKERIGIRPGQISRLVEGHLTKYGLPLEHAAQCTVLAKFGSLNERTIASFTDALENVLFHCPAKRETAPTYKQDEVQIHCYDEYEASVDKEGNVSNQRARVRLFCLAFLSGTSFLEIGLNDRRREGKEVVRRKDILPMYTERWIRFEAPELHETVDKGVWEEDQVLRINPPDACFFEVMRFRVRPPRNRDRALNVKCLMRMAGSHIELRIDAMAVAHQQRARGTAASTRAVPCEDIVVRFPLPEAWIYLFREQRPWGVGSVHSKQRKPGKVKNLRDKLMGTVQHNEPSLIEVGIGEAKYEHLYRSLVWRIPRLPERESAIYKSYMLKCRFELSSFDLMPDHFEPCGVVEFTMPLAVISNTVVRSVGVEQHEDSESVEKFVRYVAKCKYSLEIDYQQCSDLDNELATSAAEIEEPAEPSRHLAAFDPKDVQQRHEGYRIELPDDRTNSTKTSEENGDDKRKRRSSSSSSSSSSDEDGGRKAFPVVQIDMKGYGY</sequence>
<dbReference type="InterPro" id="IPR036168">
    <property type="entry name" value="AP2_Mu_C_sf"/>
</dbReference>
<feature type="compositionally biased region" description="Basic residues" evidence="6">
    <location>
        <begin position="1000"/>
        <end position="1011"/>
    </location>
</feature>
<dbReference type="SUPFAM" id="SSF49447">
    <property type="entry name" value="Second domain of Mu2 adaptin subunit (ap50) of ap2 adaptor"/>
    <property type="match status" value="1"/>
</dbReference>
<feature type="region of interest" description="Disordered" evidence="6">
    <location>
        <begin position="355"/>
        <end position="402"/>
    </location>
</feature>
<accession>A0ABD2L9F0</accession>
<feature type="region of interest" description="Disordered" evidence="6">
    <location>
        <begin position="420"/>
        <end position="646"/>
    </location>
</feature>
<feature type="region of interest" description="Disordered" evidence="6">
    <location>
        <begin position="979"/>
        <end position="1129"/>
    </location>
</feature>
<dbReference type="FunFam" id="2.60.40.1170:FF:000016">
    <property type="entry name" value="AP-1 complex subunit mu"/>
    <property type="match status" value="1"/>
</dbReference>
<dbReference type="InterPro" id="IPR050431">
    <property type="entry name" value="Adaptor_comp_med_subunit"/>
</dbReference>
<organism evidence="9 10">
    <name type="scientific">Heterodera trifolii</name>
    <dbReference type="NCBI Taxonomy" id="157864"/>
    <lineage>
        <taxon>Eukaryota</taxon>
        <taxon>Metazoa</taxon>
        <taxon>Ecdysozoa</taxon>
        <taxon>Nematoda</taxon>
        <taxon>Chromadorea</taxon>
        <taxon>Rhabditida</taxon>
        <taxon>Tylenchina</taxon>
        <taxon>Tylenchomorpha</taxon>
        <taxon>Tylenchoidea</taxon>
        <taxon>Heteroderidae</taxon>
        <taxon>Heteroderinae</taxon>
        <taxon>Heterodera</taxon>
    </lineage>
</organism>
<comment type="subcellular location">
    <subcellularLocation>
        <location evidence="1">Cytoplasm</location>
    </subcellularLocation>
</comment>
<feature type="region of interest" description="Disordered" evidence="6">
    <location>
        <begin position="172"/>
        <end position="264"/>
    </location>
</feature>
<feature type="compositionally biased region" description="Polar residues" evidence="6">
    <location>
        <begin position="749"/>
        <end position="759"/>
    </location>
</feature>
<comment type="caution">
    <text evidence="9">The sequence shown here is derived from an EMBL/GenBank/DDBJ whole genome shotgun (WGS) entry which is preliminary data.</text>
</comment>
<gene>
    <name evidence="9" type="ORF">niasHT_011070</name>
</gene>
<feature type="compositionally biased region" description="Basic and acidic residues" evidence="6">
    <location>
        <begin position="1069"/>
        <end position="1087"/>
    </location>
</feature>
<feature type="compositionally biased region" description="Basic and acidic residues" evidence="6">
    <location>
        <begin position="392"/>
        <end position="402"/>
    </location>
</feature>
<feature type="compositionally biased region" description="Basic and acidic residues" evidence="6">
    <location>
        <begin position="204"/>
        <end position="215"/>
    </location>
</feature>
<dbReference type="EMBL" id="JBICBT010000492">
    <property type="protein sequence ID" value="KAL3111783.1"/>
    <property type="molecule type" value="Genomic_DNA"/>
</dbReference>
<feature type="compositionally biased region" description="Low complexity" evidence="6">
    <location>
        <begin position="233"/>
        <end position="249"/>
    </location>
</feature>
<keyword evidence="5" id="KW-0175">Coiled coil</keyword>
<feature type="domain" description="MHD" evidence="8">
    <location>
        <begin position="1457"/>
        <end position="1777"/>
    </location>
</feature>
<evidence type="ECO:0000259" key="7">
    <source>
        <dbReference type="PROSITE" id="PS51070"/>
    </source>
</evidence>
<feature type="compositionally biased region" description="Pro residues" evidence="6">
    <location>
        <begin position="872"/>
        <end position="912"/>
    </location>
</feature>
<feature type="compositionally biased region" description="Basic and acidic residues" evidence="6">
    <location>
        <begin position="915"/>
        <end position="924"/>
    </location>
</feature>
<feature type="compositionally biased region" description="Low complexity" evidence="6">
    <location>
        <begin position="587"/>
        <end position="604"/>
    </location>
</feature>
<dbReference type="GO" id="GO:0005737">
    <property type="term" value="C:cytoplasm"/>
    <property type="evidence" value="ECO:0007669"/>
    <property type="project" value="UniProtKB-SubCell"/>
</dbReference>
<evidence type="ECO:0000313" key="10">
    <source>
        <dbReference type="Proteomes" id="UP001620626"/>
    </source>
</evidence>
<dbReference type="FunFam" id="2.60.40.1170:FF:000022">
    <property type="entry name" value="AP-1 complex subunit mu"/>
    <property type="match status" value="1"/>
</dbReference>
<name>A0ABD2L9F0_9BILA</name>
<dbReference type="InterPro" id="IPR012320">
    <property type="entry name" value="SHD_dom"/>
</dbReference>
<evidence type="ECO:0000256" key="5">
    <source>
        <dbReference type="SAM" id="Coils"/>
    </source>
</evidence>
<dbReference type="PANTHER" id="PTHR10529">
    <property type="entry name" value="AP COMPLEX SUBUNIT MU"/>
    <property type="match status" value="1"/>
</dbReference>
<feature type="domain" description="SHD" evidence="7">
    <location>
        <begin position="1307"/>
        <end position="1453"/>
    </location>
</feature>
<proteinExistence type="inferred from homology"/>